<evidence type="ECO:0000256" key="1">
    <source>
        <dbReference type="ARBA" id="ARBA00006040"/>
    </source>
</evidence>
<name>A0A4P6XRY5_9ASCO</name>
<keyword evidence="5 7" id="KW-0862">Zinc</keyword>
<dbReference type="CDD" id="cd06455">
    <property type="entry name" value="M3A_TOP"/>
    <property type="match status" value="1"/>
</dbReference>
<accession>A0A4P6XRY5</accession>
<keyword evidence="2 7" id="KW-0645">Protease</keyword>
<evidence type="ECO:0000256" key="2">
    <source>
        <dbReference type="ARBA" id="ARBA00022670"/>
    </source>
</evidence>
<dbReference type="Pfam" id="PF01432">
    <property type="entry name" value="Peptidase_M3"/>
    <property type="match status" value="1"/>
</dbReference>
<keyword evidence="6 7" id="KW-0482">Metalloprotease</keyword>
<dbReference type="GO" id="GO:0006508">
    <property type="term" value="P:proteolysis"/>
    <property type="evidence" value="ECO:0007669"/>
    <property type="project" value="UniProtKB-KW"/>
</dbReference>
<proteinExistence type="inferred from homology"/>
<keyword evidence="11" id="KW-1185">Reference proteome</keyword>
<comment type="similarity">
    <text evidence="1 7">Belongs to the peptidase M3 family.</text>
</comment>
<keyword evidence="3 7" id="KW-0479">Metal-binding</keyword>
<comment type="cofactor">
    <cofactor evidence="7">
        <name>Zn(2+)</name>
        <dbReference type="ChEBI" id="CHEBI:29105"/>
    </cofactor>
    <text evidence="7">Binds 1 zinc ion.</text>
</comment>
<reference evidence="11" key="1">
    <citation type="submission" date="2019-03" db="EMBL/GenBank/DDBJ databases">
        <title>Snf2 controls pulcherriminic acid biosynthesis and connects pigmentation and antifungal activity of the yeast Metschnikowia pulcherrima.</title>
        <authorList>
            <person name="Gore-Lloyd D."/>
            <person name="Sumann I."/>
            <person name="Brachmann A.O."/>
            <person name="Schneeberger K."/>
            <person name="Ortiz-Merino R.A."/>
            <person name="Moreno-Beltran M."/>
            <person name="Schlaefli M."/>
            <person name="Kirner P."/>
            <person name="Santos Kron A."/>
            <person name="Wolfe K.H."/>
            <person name="Piel J."/>
            <person name="Ahrens C.H."/>
            <person name="Henk D."/>
            <person name="Freimoser F.M."/>
        </authorList>
    </citation>
    <scope>NUCLEOTIDE SEQUENCE [LARGE SCALE GENOMIC DNA]</scope>
    <source>
        <strain evidence="11">APC 1.2</strain>
    </source>
</reference>
<dbReference type="GO" id="GO:0004222">
    <property type="term" value="F:metalloendopeptidase activity"/>
    <property type="evidence" value="ECO:0007669"/>
    <property type="project" value="InterPro"/>
</dbReference>
<gene>
    <name evidence="10" type="primary">MPUL0C05250</name>
    <name evidence="10" type="ORF">METSCH_C05250</name>
</gene>
<evidence type="ECO:0000256" key="8">
    <source>
        <dbReference type="SAM" id="Phobius"/>
    </source>
</evidence>
<feature type="domain" description="Peptidase M3A/M3B catalytic" evidence="9">
    <location>
        <begin position="268"/>
        <end position="727"/>
    </location>
</feature>
<dbReference type="AlphaFoldDB" id="A0A4P6XRY5"/>
<dbReference type="GO" id="GO:0006518">
    <property type="term" value="P:peptide metabolic process"/>
    <property type="evidence" value="ECO:0007669"/>
    <property type="project" value="TreeGrafter"/>
</dbReference>
<evidence type="ECO:0000256" key="7">
    <source>
        <dbReference type="RuleBase" id="RU003435"/>
    </source>
</evidence>
<evidence type="ECO:0000259" key="9">
    <source>
        <dbReference type="Pfam" id="PF01432"/>
    </source>
</evidence>
<dbReference type="EMBL" id="CP034458">
    <property type="protein sequence ID" value="QBM88554.1"/>
    <property type="molecule type" value="Genomic_DNA"/>
</dbReference>
<evidence type="ECO:0000256" key="5">
    <source>
        <dbReference type="ARBA" id="ARBA00022833"/>
    </source>
</evidence>
<dbReference type="SUPFAM" id="SSF55486">
    <property type="entry name" value="Metalloproteases ('zincins'), catalytic domain"/>
    <property type="match status" value="1"/>
</dbReference>
<feature type="transmembrane region" description="Helical" evidence="8">
    <location>
        <begin position="29"/>
        <end position="47"/>
    </location>
</feature>
<dbReference type="PANTHER" id="PTHR11804:SF84">
    <property type="entry name" value="SACCHAROLYSIN"/>
    <property type="match status" value="1"/>
</dbReference>
<dbReference type="PANTHER" id="PTHR11804">
    <property type="entry name" value="PROTEASE M3 THIMET OLIGOPEPTIDASE-RELATED"/>
    <property type="match status" value="1"/>
</dbReference>
<dbReference type="InterPro" id="IPR045090">
    <property type="entry name" value="Pept_M3A_M3B"/>
</dbReference>
<dbReference type="Gene3D" id="1.20.1050.40">
    <property type="entry name" value="Endopeptidase. Chain P, domain 1"/>
    <property type="match status" value="1"/>
</dbReference>
<protein>
    <submittedName>
        <fullName evidence="10">Saccharolysin</fullName>
    </submittedName>
</protein>
<dbReference type="GO" id="GO:0005758">
    <property type="term" value="C:mitochondrial intermembrane space"/>
    <property type="evidence" value="ECO:0007669"/>
    <property type="project" value="TreeGrafter"/>
</dbReference>
<evidence type="ECO:0000256" key="4">
    <source>
        <dbReference type="ARBA" id="ARBA00022801"/>
    </source>
</evidence>
<evidence type="ECO:0000313" key="11">
    <source>
        <dbReference type="Proteomes" id="UP000292447"/>
    </source>
</evidence>
<organism evidence="10 11">
    <name type="scientific">Metschnikowia aff. pulcherrima</name>
    <dbReference type="NCBI Taxonomy" id="2163413"/>
    <lineage>
        <taxon>Eukaryota</taxon>
        <taxon>Fungi</taxon>
        <taxon>Dikarya</taxon>
        <taxon>Ascomycota</taxon>
        <taxon>Saccharomycotina</taxon>
        <taxon>Pichiomycetes</taxon>
        <taxon>Metschnikowiaceae</taxon>
        <taxon>Metschnikowia</taxon>
    </lineage>
</organism>
<evidence type="ECO:0000256" key="6">
    <source>
        <dbReference type="ARBA" id="ARBA00023049"/>
    </source>
</evidence>
<dbReference type="GO" id="GO:0046872">
    <property type="term" value="F:metal ion binding"/>
    <property type="evidence" value="ECO:0007669"/>
    <property type="project" value="UniProtKB-UniRule"/>
</dbReference>
<keyword evidence="8" id="KW-0472">Membrane</keyword>
<evidence type="ECO:0000313" key="10">
    <source>
        <dbReference type="EMBL" id="QBM88554.1"/>
    </source>
</evidence>
<dbReference type="InterPro" id="IPR024079">
    <property type="entry name" value="MetalloPept_cat_dom_sf"/>
</dbReference>
<dbReference type="InterPro" id="IPR024080">
    <property type="entry name" value="Neurolysin/TOP_N"/>
</dbReference>
<dbReference type="Proteomes" id="UP000292447">
    <property type="component" value="Chromosome III"/>
</dbReference>
<dbReference type="InterPro" id="IPR001567">
    <property type="entry name" value="Pept_M3A_M3B_dom"/>
</dbReference>
<dbReference type="Gene3D" id="3.40.390.10">
    <property type="entry name" value="Collagenase (Catalytic Domain)"/>
    <property type="match status" value="1"/>
</dbReference>
<sequence length="730" mass="84188">MQCRGTNLRMRCFHFAEIYIYTMLKVPKSTVSIVVLLSALFLYNIMLQVDYKQLTAAQASPSWVMTPEEILAEARKIVAADIEFNDAIAAIKEPSVNNVLVSTINYENENSHRENVITFYQYVSTEKEVRDASTKAEQMLDENAIEQTSRKDLFEVYNRLWEQIKDDPKATDEESRKFLEKVVKGFKRSGLGLPQEKQDAVKKLQIELSNLSTTFAKNNNEENGFIAFTKEELEGVPELVLEQFETEEQSGVTKFKVTFKYPDILPVLKFSKREQTRKSAFLANLNKVPENAEILDKIIHVRFKIAKLLGYETYSDYVLEERMAKSPSNVMNFLDDLKQKLQPVAKIELAKLLQFKNEDLKANGLSTQEEYHAWDHAFYNNLLLEKEYQVDHQKILEYFPLDQTINHMLAFYETLFDVKFVREEKPDPNTVWHEDVHKFAVYQNVKFGEPKAKFMGWILFDLHPREGKYTHAAHFGLQTAFIKLDGTRSPNYSALVCNFTKPTKTNPSLLKHNEVTTFFHELGHGVHNLLSQTKHVRFQGTHVPRDFVECPSQMLEFWTWSKNELKRLSGHYQTGEPISDDLIDNLIKTKHVNTGLSNSRQLHFGLFDMALHTIESEEGLDKLDIKSLWNTLIRDVTLLSDGGHENIGYATFGHIAGGYESGYYGYLYSQVFATDIYYTHFKADPMNVESGLKYRDIILKNGGSKDILVILEELLGRQPNSNAFFQEILG</sequence>
<dbReference type="Gene3D" id="1.10.1370.10">
    <property type="entry name" value="Neurolysin, domain 3"/>
    <property type="match status" value="1"/>
</dbReference>
<keyword evidence="8" id="KW-0812">Transmembrane</keyword>
<evidence type="ECO:0000256" key="3">
    <source>
        <dbReference type="ARBA" id="ARBA00022723"/>
    </source>
</evidence>
<dbReference type="InterPro" id="IPR024077">
    <property type="entry name" value="Neurolysin/TOP_dom2"/>
</dbReference>
<dbReference type="FunFam" id="3.40.390.10:FF:000074">
    <property type="entry name" value="Metalloprotease"/>
    <property type="match status" value="1"/>
</dbReference>
<keyword evidence="4 7" id="KW-0378">Hydrolase</keyword>
<keyword evidence="8" id="KW-1133">Transmembrane helix</keyword>
<dbReference type="STRING" id="2163413.A0A4P6XRY5"/>